<evidence type="ECO:0000313" key="1">
    <source>
        <dbReference type="EMBL" id="CAI9723908.1"/>
    </source>
</evidence>
<accession>A0AA36F6C4</accession>
<name>A0AA36F6C4_OCTVU</name>
<protein>
    <submittedName>
        <fullName evidence="1">Uncharacterized protein</fullName>
    </submittedName>
</protein>
<proteinExistence type="predicted"/>
<evidence type="ECO:0000313" key="2">
    <source>
        <dbReference type="Proteomes" id="UP001162480"/>
    </source>
</evidence>
<reference evidence="1" key="1">
    <citation type="submission" date="2023-08" db="EMBL/GenBank/DDBJ databases">
        <authorList>
            <person name="Alioto T."/>
            <person name="Alioto T."/>
            <person name="Gomez Garrido J."/>
        </authorList>
    </citation>
    <scope>NUCLEOTIDE SEQUENCE</scope>
</reference>
<sequence>MQYYSSFVFDNEVSDNEFCGRQGLALQGYDHDMGNFVNRVREPAEECSAEVNMTRLLPICSLFLTALTAVMDAVGIGLEKEVKDPTVFHIRIGMKQRILSKLDIIGIKFTFS</sequence>
<organism evidence="1 2">
    <name type="scientific">Octopus vulgaris</name>
    <name type="common">Common octopus</name>
    <dbReference type="NCBI Taxonomy" id="6645"/>
    <lineage>
        <taxon>Eukaryota</taxon>
        <taxon>Metazoa</taxon>
        <taxon>Spiralia</taxon>
        <taxon>Lophotrochozoa</taxon>
        <taxon>Mollusca</taxon>
        <taxon>Cephalopoda</taxon>
        <taxon>Coleoidea</taxon>
        <taxon>Octopodiformes</taxon>
        <taxon>Octopoda</taxon>
        <taxon>Incirrata</taxon>
        <taxon>Octopodidae</taxon>
        <taxon>Octopus</taxon>
    </lineage>
</organism>
<gene>
    <name evidence="1" type="ORF">OCTVUL_1B015344</name>
</gene>
<dbReference type="EMBL" id="OX597819">
    <property type="protein sequence ID" value="CAI9723908.1"/>
    <property type="molecule type" value="Genomic_DNA"/>
</dbReference>
<keyword evidence="2" id="KW-1185">Reference proteome</keyword>
<dbReference type="AlphaFoldDB" id="A0AA36F6C4"/>
<dbReference type="Proteomes" id="UP001162480">
    <property type="component" value="Chromosome 6"/>
</dbReference>